<reference evidence="2" key="1">
    <citation type="submission" date="2021-06" db="EMBL/GenBank/DDBJ databases">
        <authorList>
            <person name="Kallberg Y."/>
            <person name="Tangrot J."/>
            <person name="Rosling A."/>
        </authorList>
    </citation>
    <scope>NUCLEOTIDE SEQUENCE</scope>
    <source>
        <strain evidence="2">MA453B</strain>
    </source>
</reference>
<protein>
    <submittedName>
        <fullName evidence="2">14346_t:CDS:1</fullName>
    </submittedName>
</protein>
<name>A0A9N9KAF8_9GLOM</name>
<dbReference type="Proteomes" id="UP000789405">
    <property type="component" value="Unassembled WGS sequence"/>
</dbReference>
<evidence type="ECO:0000313" key="3">
    <source>
        <dbReference type="Proteomes" id="UP000789405"/>
    </source>
</evidence>
<gene>
    <name evidence="2" type="ORF">DERYTH_LOCUS26886</name>
</gene>
<dbReference type="EMBL" id="CAJVPY010058821">
    <property type="protein sequence ID" value="CAG8820079.1"/>
    <property type="molecule type" value="Genomic_DNA"/>
</dbReference>
<feature type="non-terminal residue" evidence="2">
    <location>
        <position position="112"/>
    </location>
</feature>
<comment type="caution">
    <text evidence="2">The sequence shown here is derived from an EMBL/GenBank/DDBJ whole genome shotgun (WGS) entry which is preliminary data.</text>
</comment>
<accession>A0A9N9KAF8</accession>
<sequence length="112" mass="12384">TSSDDEASIPSAGNRKQWQYAHCNMRSQGRGQGSRRSSKSKKHSKNSAELADDDPNTVKSFPPTSCEGLLEKMCTAIYLSLDEFQNITITEISTIEEEECDSLSAELCNSFL</sequence>
<dbReference type="AlphaFoldDB" id="A0A9N9KAF8"/>
<proteinExistence type="predicted"/>
<feature type="non-terminal residue" evidence="2">
    <location>
        <position position="1"/>
    </location>
</feature>
<evidence type="ECO:0000256" key="1">
    <source>
        <dbReference type="SAM" id="MobiDB-lite"/>
    </source>
</evidence>
<feature type="region of interest" description="Disordered" evidence="1">
    <location>
        <begin position="1"/>
        <end position="60"/>
    </location>
</feature>
<keyword evidence="3" id="KW-1185">Reference proteome</keyword>
<feature type="compositionally biased region" description="Basic residues" evidence="1">
    <location>
        <begin position="36"/>
        <end position="45"/>
    </location>
</feature>
<evidence type="ECO:0000313" key="2">
    <source>
        <dbReference type="EMBL" id="CAG8820079.1"/>
    </source>
</evidence>
<organism evidence="2 3">
    <name type="scientific">Dentiscutata erythropus</name>
    <dbReference type="NCBI Taxonomy" id="1348616"/>
    <lineage>
        <taxon>Eukaryota</taxon>
        <taxon>Fungi</taxon>
        <taxon>Fungi incertae sedis</taxon>
        <taxon>Mucoromycota</taxon>
        <taxon>Glomeromycotina</taxon>
        <taxon>Glomeromycetes</taxon>
        <taxon>Diversisporales</taxon>
        <taxon>Gigasporaceae</taxon>
        <taxon>Dentiscutata</taxon>
    </lineage>
</organism>